<accession>A0A5E4NGH5</accession>
<dbReference type="AlphaFoldDB" id="A0A5E4NGH5"/>
<dbReference type="PROSITE" id="PS50878">
    <property type="entry name" value="RT_POL"/>
    <property type="match status" value="1"/>
</dbReference>
<dbReference type="GO" id="GO:0003964">
    <property type="term" value="F:RNA-directed DNA polymerase activity"/>
    <property type="evidence" value="ECO:0007669"/>
    <property type="project" value="UniProtKB-KW"/>
</dbReference>
<dbReference type="PANTHER" id="PTHR33332">
    <property type="entry name" value="REVERSE TRANSCRIPTASE DOMAIN-CONTAINING PROTEIN"/>
    <property type="match status" value="1"/>
</dbReference>
<dbReference type="EMBL" id="CABPRJ010002015">
    <property type="protein sequence ID" value="VVC42838.1"/>
    <property type="molecule type" value="Genomic_DNA"/>
</dbReference>
<dbReference type="Gene3D" id="3.60.10.10">
    <property type="entry name" value="Endonuclease/exonuclease/phosphatase"/>
    <property type="match status" value="1"/>
</dbReference>
<dbReference type="Pfam" id="PF00078">
    <property type="entry name" value="RVT_1"/>
    <property type="match status" value="1"/>
</dbReference>
<gene>
    <name evidence="2" type="ORF">CINCED_3A015094</name>
</gene>
<feature type="domain" description="Reverse transcriptase" evidence="1">
    <location>
        <begin position="58"/>
        <end position="322"/>
    </location>
</feature>
<organism evidence="2 3">
    <name type="scientific">Cinara cedri</name>
    <dbReference type="NCBI Taxonomy" id="506608"/>
    <lineage>
        <taxon>Eukaryota</taxon>
        <taxon>Metazoa</taxon>
        <taxon>Ecdysozoa</taxon>
        <taxon>Arthropoda</taxon>
        <taxon>Hexapoda</taxon>
        <taxon>Insecta</taxon>
        <taxon>Pterygota</taxon>
        <taxon>Neoptera</taxon>
        <taxon>Paraneoptera</taxon>
        <taxon>Hemiptera</taxon>
        <taxon>Sternorrhyncha</taxon>
        <taxon>Aphidomorpha</taxon>
        <taxon>Aphidoidea</taxon>
        <taxon>Aphididae</taxon>
        <taxon>Lachninae</taxon>
        <taxon>Cinara</taxon>
    </lineage>
</organism>
<keyword evidence="2" id="KW-0808">Transferase</keyword>
<proteinExistence type="predicted"/>
<dbReference type="CDD" id="cd01650">
    <property type="entry name" value="RT_nLTR_like"/>
    <property type="match status" value="1"/>
</dbReference>
<dbReference type="GO" id="GO:0004519">
    <property type="term" value="F:endonuclease activity"/>
    <property type="evidence" value="ECO:0007669"/>
    <property type="project" value="UniProtKB-KW"/>
</dbReference>
<keyword evidence="2" id="KW-0269">Exonuclease</keyword>
<dbReference type="InterPro" id="IPR000477">
    <property type="entry name" value="RT_dom"/>
</dbReference>
<protein>
    <submittedName>
        <fullName evidence="2">Endonuclease/exonuclease/phosphatase,Reverse transcriptase domain</fullName>
    </submittedName>
</protein>
<dbReference type="Proteomes" id="UP000325440">
    <property type="component" value="Unassembled WGS sequence"/>
</dbReference>
<keyword evidence="2" id="KW-0695">RNA-directed DNA polymerase</keyword>
<dbReference type="InterPro" id="IPR043502">
    <property type="entry name" value="DNA/RNA_pol_sf"/>
</dbReference>
<evidence type="ECO:0000313" key="3">
    <source>
        <dbReference type="Proteomes" id="UP000325440"/>
    </source>
</evidence>
<dbReference type="InterPro" id="IPR036691">
    <property type="entry name" value="Endo/exonu/phosph_ase_sf"/>
</dbReference>
<keyword evidence="2" id="KW-0540">Nuclease</keyword>
<keyword evidence="3" id="KW-1185">Reference proteome</keyword>
<dbReference type="SUPFAM" id="SSF56219">
    <property type="entry name" value="DNase I-like"/>
    <property type="match status" value="1"/>
</dbReference>
<keyword evidence="2" id="KW-0378">Hydrolase</keyword>
<dbReference type="OrthoDB" id="6622136at2759"/>
<evidence type="ECO:0000259" key="1">
    <source>
        <dbReference type="PROSITE" id="PS50878"/>
    </source>
</evidence>
<name>A0A5E4NGH5_9HEMI</name>
<keyword evidence="2" id="KW-0255">Endonuclease</keyword>
<reference evidence="2 3" key="1">
    <citation type="submission" date="2019-08" db="EMBL/GenBank/DDBJ databases">
        <authorList>
            <person name="Alioto T."/>
            <person name="Alioto T."/>
            <person name="Gomez Garrido J."/>
        </authorList>
    </citation>
    <scope>NUCLEOTIDE SEQUENCE [LARGE SCALE GENOMIC DNA]</scope>
</reference>
<dbReference type="SUPFAM" id="SSF56672">
    <property type="entry name" value="DNA/RNA polymerases"/>
    <property type="match status" value="1"/>
</dbReference>
<keyword evidence="2" id="KW-0548">Nucleotidyltransferase</keyword>
<dbReference type="GO" id="GO:0004527">
    <property type="term" value="F:exonuclease activity"/>
    <property type="evidence" value="ECO:0007669"/>
    <property type="project" value="UniProtKB-KW"/>
</dbReference>
<sequence>MSTNINPESLLSVLLWNANGTIQHTNGLQIILQLRKIDIALITETHLTPTKSIRIPGYILYRTDHPDGTAHAGTAILVSTDIEHNVLPQPISLLPTCGKLFEKLLLKRLSPIVSEKKIIPNTQFGFRSYHSTIHQVHRLTDYISSSLETKQYCPRAFLDVSQAFDRVWRDGLLVKSKLFLPAPYYLILKSYLEERFFAVRHGNSMSNYHKIIAGVPQGSDLSPILYNIFTYDIPQTTDTILATYADDTAILSSDNDPQIATQKVQNHLNLISSWTNQWKIKLNQTKSTQINFTLNRRECPPLVLNNNPLPNSSSIKYLGITIDKRLTWKEHTTKKRKQCNARLHLLRPIFKSKLSLKNKILIYKVILTPIWTYGIQIWGQAKLSNIRPLEAFQSISLRVITGCPWYVTNQNLHNDLNIPTPKRLAHQYYKIFHNKLSKNKNPLISQMSSLTIPGNPIRRLKRKWPRESLNQ</sequence>
<evidence type="ECO:0000313" key="2">
    <source>
        <dbReference type="EMBL" id="VVC42838.1"/>
    </source>
</evidence>